<comment type="caution">
    <text evidence="3">The sequence shown here is derived from an EMBL/GenBank/DDBJ whole genome shotgun (WGS) entry which is preliminary data.</text>
</comment>
<keyword evidence="4" id="KW-1185">Reference proteome</keyword>
<reference evidence="3 4" key="1">
    <citation type="submission" date="2022-11" db="EMBL/GenBank/DDBJ databases">
        <title>Minimal conservation of predation-associated metabolite biosynthetic gene clusters underscores biosynthetic potential of Myxococcota including descriptions for ten novel species: Archangium lansinium sp. nov., Myxococcus landrumus sp. nov., Nannocystis bai.</title>
        <authorList>
            <person name="Ahearne A."/>
            <person name="Stevens C."/>
            <person name="Dowd S."/>
        </authorList>
    </citation>
    <scope>NUCLEOTIDE SEQUENCE [LARGE SCALE GENOMIC DNA]</scope>
    <source>
        <strain evidence="3 4">NCELM</strain>
    </source>
</reference>
<sequence>MISALLVCMLSAGAPEPAAPATPAAPPAPVSPHRQVYRMQLTGGVLLAFGAVTLVGMGAAIAVGRGVDRERQQALDEGAAPSELAALQRRETRAEAAAITTGIVGVALVGTAIALFITAQRKQRQSVTLGPGPGLLGLSLHARF</sequence>
<dbReference type="EMBL" id="JAQNDN010000028">
    <property type="protein sequence ID" value="MDC0675827.1"/>
    <property type="molecule type" value="Genomic_DNA"/>
</dbReference>
<evidence type="ECO:0000313" key="4">
    <source>
        <dbReference type="Proteomes" id="UP001217838"/>
    </source>
</evidence>
<evidence type="ECO:0000256" key="1">
    <source>
        <dbReference type="SAM" id="Phobius"/>
    </source>
</evidence>
<protein>
    <submittedName>
        <fullName evidence="3">Uncharacterized protein</fullName>
    </submittedName>
</protein>
<organism evidence="3 4">
    <name type="scientific">Nannocystis radixulma</name>
    <dbReference type="NCBI Taxonomy" id="2995305"/>
    <lineage>
        <taxon>Bacteria</taxon>
        <taxon>Pseudomonadati</taxon>
        <taxon>Myxococcota</taxon>
        <taxon>Polyangia</taxon>
        <taxon>Nannocystales</taxon>
        <taxon>Nannocystaceae</taxon>
        <taxon>Nannocystis</taxon>
    </lineage>
</organism>
<accession>A0ABT5BNS8</accession>
<evidence type="ECO:0000313" key="3">
    <source>
        <dbReference type="EMBL" id="MDC0675827.1"/>
    </source>
</evidence>
<keyword evidence="2" id="KW-0732">Signal</keyword>
<feature type="chain" id="PRO_5046782568" evidence="2">
    <location>
        <begin position="21"/>
        <end position="144"/>
    </location>
</feature>
<dbReference type="RefSeq" id="WP_272011420.1">
    <property type="nucleotide sequence ID" value="NZ_JAQNDN010000028.1"/>
</dbReference>
<name>A0ABT5BNS8_9BACT</name>
<dbReference type="Proteomes" id="UP001217838">
    <property type="component" value="Unassembled WGS sequence"/>
</dbReference>
<evidence type="ECO:0000256" key="2">
    <source>
        <dbReference type="SAM" id="SignalP"/>
    </source>
</evidence>
<keyword evidence="1" id="KW-1133">Transmembrane helix</keyword>
<feature type="signal peptide" evidence="2">
    <location>
        <begin position="1"/>
        <end position="20"/>
    </location>
</feature>
<feature type="transmembrane region" description="Helical" evidence="1">
    <location>
        <begin position="44"/>
        <end position="63"/>
    </location>
</feature>
<keyword evidence="1" id="KW-0472">Membrane</keyword>
<keyword evidence="1" id="KW-0812">Transmembrane</keyword>
<proteinExistence type="predicted"/>
<feature type="transmembrane region" description="Helical" evidence="1">
    <location>
        <begin position="96"/>
        <end position="117"/>
    </location>
</feature>
<gene>
    <name evidence="3" type="ORF">POL58_49315</name>
</gene>